<accession>A0A0A8ZQJ8</accession>
<reference evidence="1" key="1">
    <citation type="submission" date="2014-09" db="EMBL/GenBank/DDBJ databases">
        <authorList>
            <person name="Magalhaes I.L.F."/>
            <person name="Oliveira U."/>
            <person name="Santos F.R."/>
            <person name="Vidigal T.H.D.A."/>
            <person name="Brescovit A.D."/>
            <person name="Santos A.J."/>
        </authorList>
    </citation>
    <scope>NUCLEOTIDE SEQUENCE</scope>
    <source>
        <tissue evidence="1">Shoot tissue taken approximately 20 cm above the soil surface</tissue>
    </source>
</reference>
<sequence>MRMAKALPLGF</sequence>
<reference evidence="1" key="2">
    <citation type="journal article" date="2015" name="Data Brief">
        <title>Shoot transcriptome of the giant reed, Arundo donax.</title>
        <authorList>
            <person name="Barrero R.A."/>
            <person name="Guerrero F.D."/>
            <person name="Moolhuijzen P."/>
            <person name="Goolsby J.A."/>
            <person name="Tidwell J."/>
            <person name="Bellgard S.E."/>
            <person name="Bellgard M.I."/>
        </authorList>
    </citation>
    <scope>NUCLEOTIDE SEQUENCE</scope>
    <source>
        <tissue evidence="1">Shoot tissue taken approximately 20 cm above the soil surface</tissue>
    </source>
</reference>
<evidence type="ECO:0000313" key="1">
    <source>
        <dbReference type="EMBL" id="JAD39983.1"/>
    </source>
</evidence>
<organism evidence="1">
    <name type="scientific">Arundo donax</name>
    <name type="common">Giant reed</name>
    <name type="synonym">Donax arundinaceus</name>
    <dbReference type="NCBI Taxonomy" id="35708"/>
    <lineage>
        <taxon>Eukaryota</taxon>
        <taxon>Viridiplantae</taxon>
        <taxon>Streptophyta</taxon>
        <taxon>Embryophyta</taxon>
        <taxon>Tracheophyta</taxon>
        <taxon>Spermatophyta</taxon>
        <taxon>Magnoliopsida</taxon>
        <taxon>Liliopsida</taxon>
        <taxon>Poales</taxon>
        <taxon>Poaceae</taxon>
        <taxon>PACMAD clade</taxon>
        <taxon>Arundinoideae</taxon>
        <taxon>Arundineae</taxon>
        <taxon>Arundo</taxon>
    </lineage>
</organism>
<proteinExistence type="predicted"/>
<name>A0A0A8ZQJ8_ARUDO</name>
<protein>
    <submittedName>
        <fullName evidence="1">Uncharacterized protein</fullName>
    </submittedName>
</protein>
<dbReference type="EMBL" id="GBRH01257912">
    <property type="protein sequence ID" value="JAD39983.1"/>
    <property type="molecule type" value="Transcribed_RNA"/>
</dbReference>